<dbReference type="RefSeq" id="WP_130442599.1">
    <property type="nucleotide sequence ID" value="NZ_SHKR01000011.1"/>
</dbReference>
<dbReference type="GO" id="GO:0000160">
    <property type="term" value="P:phosphorelay signal transduction system"/>
    <property type="evidence" value="ECO:0007669"/>
    <property type="project" value="InterPro"/>
</dbReference>
<dbReference type="SMART" id="SM00862">
    <property type="entry name" value="Trans_reg_C"/>
    <property type="match status" value="1"/>
</dbReference>
<dbReference type="PROSITE" id="PS51755">
    <property type="entry name" value="OMPR_PHOB"/>
    <property type="match status" value="1"/>
</dbReference>
<dbReference type="OrthoDB" id="4326794at2"/>
<dbReference type="SUPFAM" id="SSF48452">
    <property type="entry name" value="TPR-like"/>
    <property type="match status" value="1"/>
</dbReference>
<dbReference type="AlphaFoldDB" id="A0A4Q7XAM1"/>
<dbReference type="PRINTS" id="PR00364">
    <property type="entry name" value="DISEASERSIST"/>
</dbReference>
<dbReference type="CDD" id="cd15831">
    <property type="entry name" value="BTAD"/>
    <property type="match status" value="1"/>
</dbReference>
<dbReference type="GO" id="GO:0043531">
    <property type="term" value="F:ADP binding"/>
    <property type="evidence" value="ECO:0007669"/>
    <property type="project" value="InterPro"/>
</dbReference>
<evidence type="ECO:0000256" key="2">
    <source>
        <dbReference type="ARBA" id="ARBA00023015"/>
    </source>
</evidence>
<comment type="caution">
    <text evidence="8">The sequence shown here is derived from an EMBL/GenBank/DDBJ whole genome shotgun (WGS) entry which is preliminary data.</text>
</comment>
<dbReference type="SUPFAM" id="SSF46894">
    <property type="entry name" value="C-terminal effector domain of the bipartite response regulators"/>
    <property type="match status" value="1"/>
</dbReference>
<dbReference type="Gene3D" id="1.10.10.10">
    <property type="entry name" value="Winged helix-like DNA-binding domain superfamily/Winged helix DNA-binding domain"/>
    <property type="match status" value="1"/>
</dbReference>
<evidence type="ECO:0000313" key="9">
    <source>
        <dbReference type="Proteomes" id="UP000292027"/>
    </source>
</evidence>
<dbReference type="Pfam" id="PF03704">
    <property type="entry name" value="BTAD"/>
    <property type="match status" value="1"/>
</dbReference>
<evidence type="ECO:0000256" key="6">
    <source>
        <dbReference type="SAM" id="MobiDB-lite"/>
    </source>
</evidence>
<keyword evidence="3 5" id="KW-0238">DNA-binding</keyword>
<protein>
    <submittedName>
        <fullName evidence="8">DNA-binding SARP family transcriptional activator</fullName>
    </submittedName>
</protein>
<feature type="DNA-binding region" description="OmpR/PhoB-type" evidence="5">
    <location>
        <begin position="1"/>
        <end position="95"/>
    </location>
</feature>
<dbReference type="PANTHER" id="PTHR35807">
    <property type="entry name" value="TRANSCRIPTIONAL REGULATOR REDD-RELATED"/>
    <property type="match status" value="1"/>
</dbReference>
<evidence type="ECO:0000256" key="5">
    <source>
        <dbReference type="PROSITE-ProRule" id="PRU01091"/>
    </source>
</evidence>
<evidence type="ECO:0000256" key="4">
    <source>
        <dbReference type="ARBA" id="ARBA00023163"/>
    </source>
</evidence>
<dbReference type="GO" id="GO:0003677">
    <property type="term" value="F:DNA binding"/>
    <property type="evidence" value="ECO:0007669"/>
    <property type="project" value="UniProtKB-UniRule"/>
</dbReference>
<dbReference type="Pfam" id="PF13401">
    <property type="entry name" value="AAA_22"/>
    <property type="match status" value="1"/>
</dbReference>
<dbReference type="SMART" id="SM00028">
    <property type="entry name" value="TPR"/>
    <property type="match status" value="6"/>
</dbReference>
<dbReference type="SUPFAM" id="SSF81901">
    <property type="entry name" value="HCP-like"/>
    <property type="match status" value="1"/>
</dbReference>
<reference evidence="8 9" key="1">
    <citation type="journal article" date="2015" name="Stand. Genomic Sci.">
        <title>Genomic Encyclopedia of Bacterial and Archaeal Type Strains, Phase III: the genomes of soil and plant-associated and newly described type strains.</title>
        <authorList>
            <person name="Whitman W.B."/>
            <person name="Woyke T."/>
            <person name="Klenk H.P."/>
            <person name="Zhou Y."/>
            <person name="Lilburn T.G."/>
            <person name="Beck B.J."/>
            <person name="De Vos P."/>
            <person name="Vandamme P."/>
            <person name="Eisen J.A."/>
            <person name="Garrity G."/>
            <person name="Hugenholtz P."/>
            <person name="Kyrpides N.C."/>
        </authorList>
    </citation>
    <scope>NUCLEOTIDE SEQUENCE [LARGE SCALE GENOMIC DNA]</scope>
    <source>
        <strain evidence="8 9">VKM Ac-2540</strain>
    </source>
</reference>
<dbReference type="Gene3D" id="3.40.50.300">
    <property type="entry name" value="P-loop containing nucleotide triphosphate hydrolases"/>
    <property type="match status" value="1"/>
</dbReference>
<dbReference type="SMART" id="SM01043">
    <property type="entry name" value="BTAD"/>
    <property type="match status" value="1"/>
</dbReference>
<dbReference type="Gene3D" id="1.25.40.10">
    <property type="entry name" value="Tetratricopeptide repeat domain"/>
    <property type="match status" value="2"/>
</dbReference>
<sequence length="993" mass="107374">MDSLRYAILGPLRLVHVQGQPLKAAKPRQLLATLLLHPNRFVSTDLIADALWESSPPRSATANIRTYVRALRSVLQDAGLPAPIDTSAAGYSIEVGVDELDASLFESLLAEGGHLRDAGDGRQAMQVLSRAYSLWRGRPLDDLPMPAAWEGSIARLEAQHRGLVDNLLDLRLEYGDASGAAVLLSARLTEDPYDEQLWRRLVDALVAAGRVGEARAEYQKAVKTLADELDIKPGPELEAAGARAENGRSANWPNPGIPADRTAERPEPTAQPGPMAAPELTDPVRPPSQLPLDLADFSGRQGHLEQLRDLVCGRDPVRPPIAVISGAPGTGKTSLAVRLGHLVREYFPDGQIYLDMHGATQPRDPAAALTDLLLSLNLPDFAIPTDPERRSAMLRSELASRRVLIILDDVAAAGQVTPLMPGTGASAVVVTSRNRLMDLAGADSMPLDTFDDREAAVLLSSVAGSGRIDASSPEAEEILTACANLPLAIRIVGSRLAQRPDLSARELARRLRDETSRLDELSIGELAVRTSADLSYDALSPEEARLYRLIGHFAVGVFSARALEAVASPAAVRRSLDRLIEVNLVRISSVDHRGTARYRVHDLLRLHALGVGDDEQKAQAVRDVETVVEAILNKIRRANDALSFEYFGVLEHTGPLTAPDPSPFTEADAIAWLDSERSTFVPAIRAAAQNGLHDHAWRIAAAWGPYLDLRAGFDDWNGSHQQGLLSAIECGDRHGEAIMHRNLGQLAVYQDDWDNARRHFDAAAEVFAEVGDRLGEGVVAVGLGTWLRERGQRDEGLAQYERAIEAFVEDGNGNAEALARTAAANVYLGRGDLDTARSLLAQAFLIAVRRADAHREAKVRRRIAALRVNQGRHDEAVRQLRKALAIFDGMGDDHCAAYTRALLGQALMERGEVAAARKTLLDAIDIGHRLGDRSVEGEAAQHLGELYLSTGSLDNARRTLERAARVWQQAGNDSAAADCRRMLAGSEAGVAAG</sequence>
<dbReference type="InterPro" id="IPR005158">
    <property type="entry name" value="BTAD"/>
</dbReference>
<accession>A0A4Q7XAM1</accession>
<dbReference type="GO" id="GO:0006355">
    <property type="term" value="P:regulation of DNA-templated transcription"/>
    <property type="evidence" value="ECO:0007669"/>
    <property type="project" value="InterPro"/>
</dbReference>
<dbReference type="SMART" id="SM00382">
    <property type="entry name" value="AAA"/>
    <property type="match status" value="1"/>
</dbReference>
<keyword evidence="4" id="KW-0804">Transcription</keyword>
<evidence type="ECO:0000256" key="3">
    <source>
        <dbReference type="ARBA" id="ARBA00023125"/>
    </source>
</evidence>
<dbReference type="InterPro" id="IPR016032">
    <property type="entry name" value="Sig_transdc_resp-reg_C-effctor"/>
</dbReference>
<name>A0A4Q7XAM1_9ACTN</name>
<dbReference type="InterPro" id="IPR049945">
    <property type="entry name" value="AAA_22"/>
</dbReference>
<dbReference type="PANTHER" id="PTHR35807:SF1">
    <property type="entry name" value="TRANSCRIPTIONAL REGULATOR REDD"/>
    <property type="match status" value="1"/>
</dbReference>
<evidence type="ECO:0000256" key="1">
    <source>
        <dbReference type="ARBA" id="ARBA00005820"/>
    </source>
</evidence>
<dbReference type="EMBL" id="SHKR01000011">
    <property type="protein sequence ID" value="RZU20178.1"/>
    <property type="molecule type" value="Genomic_DNA"/>
</dbReference>
<dbReference type="InterPro" id="IPR019734">
    <property type="entry name" value="TPR_rpt"/>
</dbReference>
<evidence type="ECO:0000313" key="8">
    <source>
        <dbReference type="EMBL" id="RZU20178.1"/>
    </source>
</evidence>
<feature type="region of interest" description="Disordered" evidence="6">
    <location>
        <begin position="240"/>
        <end position="290"/>
    </location>
</feature>
<dbReference type="InterPro" id="IPR027417">
    <property type="entry name" value="P-loop_NTPase"/>
</dbReference>
<proteinExistence type="inferred from homology"/>
<dbReference type="Pfam" id="PF00486">
    <property type="entry name" value="Trans_reg_C"/>
    <property type="match status" value="1"/>
</dbReference>
<dbReference type="InterPro" id="IPR003593">
    <property type="entry name" value="AAA+_ATPase"/>
</dbReference>
<dbReference type="InterPro" id="IPR011990">
    <property type="entry name" value="TPR-like_helical_dom_sf"/>
</dbReference>
<dbReference type="InterPro" id="IPR042197">
    <property type="entry name" value="Apaf_helical"/>
</dbReference>
<feature type="domain" description="OmpR/PhoB-type" evidence="7">
    <location>
        <begin position="1"/>
        <end position="95"/>
    </location>
</feature>
<keyword evidence="2" id="KW-0805">Transcription regulation</keyword>
<comment type="similarity">
    <text evidence="1">Belongs to the AfsR/DnrI/RedD regulatory family.</text>
</comment>
<dbReference type="Gene3D" id="1.10.8.430">
    <property type="entry name" value="Helical domain of apoptotic protease-activating factors"/>
    <property type="match status" value="1"/>
</dbReference>
<dbReference type="Proteomes" id="UP000292027">
    <property type="component" value="Unassembled WGS sequence"/>
</dbReference>
<dbReference type="Pfam" id="PF13424">
    <property type="entry name" value="TPR_12"/>
    <property type="match status" value="2"/>
</dbReference>
<dbReference type="InterPro" id="IPR036388">
    <property type="entry name" value="WH-like_DNA-bd_sf"/>
</dbReference>
<dbReference type="SUPFAM" id="SSF52540">
    <property type="entry name" value="P-loop containing nucleoside triphosphate hydrolases"/>
    <property type="match status" value="1"/>
</dbReference>
<evidence type="ECO:0000259" key="7">
    <source>
        <dbReference type="PROSITE" id="PS51755"/>
    </source>
</evidence>
<keyword evidence="9" id="KW-1185">Reference proteome</keyword>
<dbReference type="InterPro" id="IPR051677">
    <property type="entry name" value="AfsR-DnrI-RedD_regulator"/>
</dbReference>
<dbReference type="InterPro" id="IPR001867">
    <property type="entry name" value="OmpR/PhoB-type_DNA-bd"/>
</dbReference>
<gene>
    <name evidence="8" type="ORF">EV645_2405</name>
</gene>
<organism evidence="8 9">
    <name type="scientific">Kribbella rubisoli</name>
    <dbReference type="NCBI Taxonomy" id="3075929"/>
    <lineage>
        <taxon>Bacteria</taxon>
        <taxon>Bacillati</taxon>
        <taxon>Actinomycetota</taxon>
        <taxon>Actinomycetes</taxon>
        <taxon>Propionibacteriales</taxon>
        <taxon>Kribbellaceae</taxon>
        <taxon>Kribbella</taxon>
    </lineage>
</organism>